<feature type="domain" description="Polyvalent protein metallopeptidase" evidence="2">
    <location>
        <begin position="153"/>
        <end position="279"/>
    </location>
</feature>
<proteinExistence type="predicted"/>
<evidence type="ECO:0000313" key="4">
    <source>
        <dbReference type="Proteomes" id="UP001500238"/>
    </source>
</evidence>
<dbReference type="EMBL" id="BAAAES010000011">
    <property type="protein sequence ID" value="GAA0675972.1"/>
    <property type="molecule type" value="Genomic_DNA"/>
</dbReference>
<dbReference type="Proteomes" id="UP001500238">
    <property type="component" value="Unassembled WGS sequence"/>
</dbReference>
<dbReference type="InterPro" id="IPR041459">
    <property type="entry name" value="MPTase-PolyVal"/>
</dbReference>
<dbReference type="InterPro" id="IPR017113">
    <property type="entry name" value="Antirestriction_ArdC"/>
</dbReference>
<gene>
    <name evidence="3" type="ORF">GCM10009102_30460</name>
</gene>
<organism evidence="3 4">
    <name type="scientific">Sphingomonas insulae</name>
    <dbReference type="NCBI Taxonomy" id="424800"/>
    <lineage>
        <taxon>Bacteria</taxon>
        <taxon>Pseudomonadati</taxon>
        <taxon>Pseudomonadota</taxon>
        <taxon>Alphaproteobacteria</taxon>
        <taxon>Sphingomonadales</taxon>
        <taxon>Sphingomonadaceae</taxon>
        <taxon>Sphingomonas</taxon>
    </lineage>
</organism>
<protein>
    <submittedName>
        <fullName evidence="3">Zincin-like metallopeptidase domain-containing protein</fullName>
    </submittedName>
</protein>
<accession>A0ABN1HZL0</accession>
<evidence type="ECO:0000313" key="3">
    <source>
        <dbReference type="EMBL" id="GAA0675972.1"/>
    </source>
</evidence>
<dbReference type="RefSeq" id="WP_163956719.1">
    <property type="nucleotide sequence ID" value="NZ_BAAAES010000011.1"/>
</dbReference>
<comment type="caution">
    <text evidence="3">The sequence shown here is derived from an EMBL/GenBank/DDBJ whole genome shotgun (WGS) entry which is preliminary data.</text>
</comment>
<sequence>MAQTTDKPSPADVITSTIIDKLESGVRPWVKPWRPGLGGRPLRATGDPYKGINCFWLWLCAEGAGYNSRTWMTYKQAQAFGGQVREGERSQIAIFYKSYSKTVESVVTGDTTDEMRRVLRSYAVFNCDQIDGLSPDFYSSPVSIVPPADALPERAQRFLDALPATVDMRGDRAFYDRTADRITMPPVELFSTRAYFAATLAHEAGHWTGHPDRLDRTFGKRFGDDAYAFEELCAEMTAALLGADLGLPTSHMDDHAAYIGSWLNVLRKDSRAIMTAAAKAEAAVGYLLRATGLDVSAEPEDQIREAA</sequence>
<dbReference type="Pfam" id="PF08401">
    <property type="entry name" value="ArdcN"/>
    <property type="match status" value="1"/>
</dbReference>
<feature type="domain" description="N-terminal" evidence="1">
    <location>
        <begin position="13"/>
        <end position="125"/>
    </location>
</feature>
<reference evidence="3 4" key="1">
    <citation type="journal article" date="2019" name="Int. J. Syst. Evol. Microbiol.">
        <title>The Global Catalogue of Microorganisms (GCM) 10K type strain sequencing project: providing services to taxonomists for standard genome sequencing and annotation.</title>
        <authorList>
            <consortium name="The Broad Institute Genomics Platform"/>
            <consortium name="The Broad Institute Genome Sequencing Center for Infectious Disease"/>
            <person name="Wu L."/>
            <person name="Ma J."/>
        </authorList>
    </citation>
    <scope>NUCLEOTIDE SEQUENCE [LARGE SCALE GENOMIC DNA]</scope>
    <source>
        <strain evidence="3 4">JCM 14603</strain>
    </source>
</reference>
<dbReference type="PIRSF" id="PIRSF037112">
    <property type="entry name" value="Antirestriction_ArdC"/>
    <property type="match status" value="1"/>
</dbReference>
<dbReference type="InterPro" id="IPR013610">
    <property type="entry name" value="ArdC_N"/>
</dbReference>
<keyword evidence="4" id="KW-1185">Reference proteome</keyword>
<name>A0ABN1HZL0_9SPHN</name>
<evidence type="ECO:0000259" key="2">
    <source>
        <dbReference type="Pfam" id="PF18818"/>
    </source>
</evidence>
<dbReference type="Pfam" id="PF18818">
    <property type="entry name" value="MPTase-PolyVal"/>
    <property type="match status" value="1"/>
</dbReference>
<evidence type="ECO:0000259" key="1">
    <source>
        <dbReference type="Pfam" id="PF08401"/>
    </source>
</evidence>